<evidence type="ECO:0000313" key="2">
    <source>
        <dbReference type="EMBL" id="GAA1688232.1"/>
    </source>
</evidence>
<evidence type="ECO:0000259" key="1">
    <source>
        <dbReference type="Pfam" id="PF12680"/>
    </source>
</evidence>
<proteinExistence type="predicted"/>
<name>A0ABN2HHX1_9ACTN</name>
<reference evidence="2 3" key="1">
    <citation type="journal article" date="2019" name="Int. J. Syst. Evol. Microbiol.">
        <title>The Global Catalogue of Microorganisms (GCM) 10K type strain sequencing project: providing services to taxonomists for standard genome sequencing and annotation.</title>
        <authorList>
            <consortium name="The Broad Institute Genomics Platform"/>
            <consortium name="The Broad Institute Genome Sequencing Center for Infectious Disease"/>
            <person name="Wu L."/>
            <person name="Ma J."/>
        </authorList>
    </citation>
    <scope>NUCLEOTIDE SEQUENCE [LARGE SCALE GENOMIC DNA]</scope>
    <source>
        <strain evidence="2 3">JCM 14718</strain>
    </source>
</reference>
<evidence type="ECO:0000313" key="3">
    <source>
        <dbReference type="Proteomes" id="UP001500618"/>
    </source>
</evidence>
<dbReference type="InterPro" id="IPR032710">
    <property type="entry name" value="NTF2-like_dom_sf"/>
</dbReference>
<gene>
    <name evidence="2" type="ORF">GCM10009765_42120</name>
</gene>
<accession>A0ABN2HHX1</accession>
<dbReference type="InterPro" id="IPR037401">
    <property type="entry name" value="SnoaL-like"/>
</dbReference>
<dbReference type="EMBL" id="BAAANY010000015">
    <property type="protein sequence ID" value="GAA1688232.1"/>
    <property type="molecule type" value="Genomic_DNA"/>
</dbReference>
<dbReference type="RefSeq" id="WP_163569535.1">
    <property type="nucleotide sequence ID" value="NZ_BAAANY010000015.1"/>
</dbReference>
<dbReference type="Pfam" id="PF12680">
    <property type="entry name" value="SnoaL_2"/>
    <property type="match status" value="1"/>
</dbReference>
<dbReference type="Proteomes" id="UP001500618">
    <property type="component" value="Unassembled WGS sequence"/>
</dbReference>
<dbReference type="SUPFAM" id="SSF54427">
    <property type="entry name" value="NTF2-like"/>
    <property type="match status" value="1"/>
</dbReference>
<protein>
    <recommendedName>
        <fullName evidence="1">SnoaL-like domain-containing protein</fullName>
    </recommendedName>
</protein>
<sequence>MTDNQVLPEPTDLVAAFVTAFNSGSAEAVDELYEDAAVLVPAPGQPMSGPARSAANRHLLDFGLPMEVAVQHVYVVGDLALLLVDWSIDGTTTAGIEIHLKATATDVARRGADGMWRYVIDNPFGVGR</sequence>
<comment type="caution">
    <text evidence="2">The sequence shown here is derived from an EMBL/GenBank/DDBJ whole genome shotgun (WGS) entry which is preliminary data.</text>
</comment>
<feature type="domain" description="SnoaL-like" evidence="1">
    <location>
        <begin position="14"/>
        <end position="117"/>
    </location>
</feature>
<organism evidence="2 3">
    <name type="scientific">Fodinicola feengrottensis</name>
    <dbReference type="NCBI Taxonomy" id="435914"/>
    <lineage>
        <taxon>Bacteria</taxon>
        <taxon>Bacillati</taxon>
        <taxon>Actinomycetota</taxon>
        <taxon>Actinomycetes</taxon>
        <taxon>Mycobacteriales</taxon>
        <taxon>Fodinicola</taxon>
    </lineage>
</organism>
<dbReference type="Gene3D" id="3.10.450.50">
    <property type="match status" value="1"/>
</dbReference>
<keyword evidence="3" id="KW-1185">Reference proteome</keyword>